<reference evidence="2 3" key="1">
    <citation type="journal article" date="2024" name="IMA Fungus">
        <title>Apiospora arundinis, a panoply of carbohydrate-active enzymes and secondary metabolites.</title>
        <authorList>
            <person name="Sorensen T."/>
            <person name="Petersen C."/>
            <person name="Muurmann A.T."/>
            <person name="Christiansen J.V."/>
            <person name="Brundto M.L."/>
            <person name="Overgaard C.K."/>
            <person name="Boysen A.T."/>
            <person name="Wollenberg R.D."/>
            <person name="Larsen T.O."/>
            <person name="Sorensen J.L."/>
            <person name="Nielsen K.L."/>
            <person name="Sondergaard T.E."/>
        </authorList>
    </citation>
    <scope>NUCLEOTIDE SEQUENCE [LARGE SCALE GENOMIC DNA]</scope>
    <source>
        <strain evidence="2 3">AAU 773</strain>
    </source>
</reference>
<dbReference type="Proteomes" id="UP001390339">
    <property type="component" value="Unassembled WGS sequence"/>
</dbReference>
<gene>
    <name evidence="2" type="ORF">PGQ11_011048</name>
</gene>
<evidence type="ECO:0000256" key="1">
    <source>
        <dbReference type="SAM" id="SignalP"/>
    </source>
</evidence>
<protein>
    <submittedName>
        <fullName evidence="2">Idi-2 protein</fullName>
    </submittedName>
</protein>
<feature type="signal peptide" evidence="1">
    <location>
        <begin position="1"/>
        <end position="18"/>
    </location>
</feature>
<keyword evidence="3" id="KW-1185">Reference proteome</keyword>
<evidence type="ECO:0000313" key="2">
    <source>
        <dbReference type="EMBL" id="KAK8855136.1"/>
    </source>
</evidence>
<name>A0ABR2HZ35_9PEZI</name>
<proteinExistence type="predicted"/>
<dbReference type="EMBL" id="JAPCWZ010000007">
    <property type="protein sequence ID" value="KAK8855136.1"/>
    <property type="molecule type" value="Genomic_DNA"/>
</dbReference>
<accession>A0ABR2HZ35</accession>
<organism evidence="2 3">
    <name type="scientific">Apiospora arundinis</name>
    <dbReference type="NCBI Taxonomy" id="335852"/>
    <lineage>
        <taxon>Eukaryota</taxon>
        <taxon>Fungi</taxon>
        <taxon>Dikarya</taxon>
        <taxon>Ascomycota</taxon>
        <taxon>Pezizomycotina</taxon>
        <taxon>Sordariomycetes</taxon>
        <taxon>Xylariomycetidae</taxon>
        <taxon>Amphisphaeriales</taxon>
        <taxon>Apiosporaceae</taxon>
        <taxon>Apiospora</taxon>
    </lineage>
</organism>
<comment type="caution">
    <text evidence="2">The sequence shown here is derived from an EMBL/GenBank/DDBJ whole genome shotgun (WGS) entry which is preliminary data.</text>
</comment>
<sequence length="148" mass="15972">MKFSAQVLFALLGTSAVAREVTQALVAECGSTENVMVVPAGANETEYRHCANHPLGDAKAQVARDLNVLDKRDCWRGAETGCTKGYCWKRCGNNYNDGNWCWTAKGGDGKGDWYKCSDNGQCFSYMQCGQSNGGNCPDCGCDCRTKGA</sequence>
<evidence type="ECO:0000313" key="3">
    <source>
        <dbReference type="Proteomes" id="UP001390339"/>
    </source>
</evidence>
<keyword evidence="1" id="KW-0732">Signal</keyword>
<feature type="chain" id="PRO_5046145042" evidence="1">
    <location>
        <begin position="19"/>
        <end position="148"/>
    </location>
</feature>